<sequence length="57" mass="6533">MELFIETKELGLGHSGLTERKEIIRAKRCCKDAAKVKKAKTDGLDVQTVRKQKTQFR</sequence>
<comment type="caution">
    <text evidence="1">The sequence shown here is derived from an EMBL/GenBank/DDBJ whole genome shotgun (WGS) entry which is preliminary data.</text>
</comment>
<organism evidence="1 2">
    <name type="scientific">Gracilariopsis chorda</name>
    <dbReference type="NCBI Taxonomy" id="448386"/>
    <lineage>
        <taxon>Eukaryota</taxon>
        <taxon>Rhodophyta</taxon>
        <taxon>Florideophyceae</taxon>
        <taxon>Rhodymeniophycidae</taxon>
        <taxon>Gracilariales</taxon>
        <taxon>Gracilariaceae</taxon>
        <taxon>Gracilariopsis</taxon>
    </lineage>
</organism>
<reference evidence="1 2" key="1">
    <citation type="journal article" date="2018" name="Mol. Biol. Evol.">
        <title>Analysis of the draft genome of the red seaweed Gracilariopsis chorda provides insights into genome size evolution in Rhodophyta.</title>
        <authorList>
            <person name="Lee J."/>
            <person name="Yang E.C."/>
            <person name="Graf L."/>
            <person name="Yang J.H."/>
            <person name="Qiu H."/>
            <person name="Zel Zion U."/>
            <person name="Chan C.X."/>
            <person name="Stephens T.G."/>
            <person name="Weber A.P.M."/>
            <person name="Boo G.H."/>
            <person name="Boo S.M."/>
            <person name="Kim K.M."/>
            <person name="Shin Y."/>
            <person name="Jung M."/>
            <person name="Lee S.J."/>
            <person name="Yim H.S."/>
            <person name="Lee J.H."/>
            <person name="Bhattacharya D."/>
            <person name="Yoon H.S."/>
        </authorList>
    </citation>
    <scope>NUCLEOTIDE SEQUENCE [LARGE SCALE GENOMIC DNA]</scope>
    <source>
        <strain evidence="1 2">SKKU-2015</strain>
        <tissue evidence="1">Whole body</tissue>
    </source>
</reference>
<accession>A0A2V3J6C8</accession>
<dbReference type="AlphaFoldDB" id="A0A2V3J6C8"/>
<evidence type="ECO:0000313" key="2">
    <source>
        <dbReference type="Proteomes" id="UP000247409"/>
    </source>
</evidence>
<proteinExistence type="predicted"/>
<protein>
    <submittedName>
        <fullName evidence="1">Uncharacterized protein</fullName>
    </submittedName>
</protein>
<keyword evidence="2" id="KW-1185">Reference proteome</keyword>
<name>A0A2V3J6C8_9FLOR</name>
<dbReference type="EMBL" id="NBIV01000001">
    <property type="protein sequence ID" value="PXF49959.1"/>
    <property type="molecule type" value="Genomic_DNA"/>
</dbReference>
<gene>
    <name evidence="1" type="ORF">BWQ96_00119</name>
</gene>
<evidence type="ECO:0000313" key="1">
    <source>
        <dbReference type="EMBL" id="PXF49959.1"/>
    </source>
</evidence>
<dbReference type="Proteomes" id="UP000247409">
    <property type="component" value="Unassembled WGS sequence"/>
</dbReference>